<dbReference type="Gene3D" id="3.40.525.10">
    <property type="entry name" value="CRAL-TRIO lipid binding domain"/>
    <property type="match status" value="1"/>
</dbReference>
<reference evidence="3" key="1">
    <citation type="submission" date="2023-08" db="EMBL/GenBank/DDBJ databases">
        <authorList>
            <person name="Chen Y."/>
            <person name="Shah S."/>
            <person name="Dougan E. K."/>
            <person name="Thang M."/>
            <person name="Chan C."/>
        </authorList>
    </citation>
    <scope>NUCLEOTIDE SEQUENCE</scope>
</reference>
<dbReference type="AlphaFoldDB" id="A0AA36JHL9"/>
<evidence type="ECO:0000313" key="4">
    <source>
        <dbReference type="Proteomes" id="UP001178507"/>
    </source>
</evidence>
<dbReference type="InterPro" id="IPR001251">
    <property type="entry name" value="CRAL-TRIO_dom"/>
</dbReference>
<dbReference type="Proteomes" id="UP001178507">
    <property type="component" value="Unassembled WGS sequence"/>
</dbReference>
<comment type="caution">
    <text evidence="3">The sequence shown here is derived from an EMBL/GenBank/DDBJ whole genome shotgun (WGS) entry which is preliminary data.</text>
</comment>
<feature type="region of interest" description="Disordered" evidence="1">
    <location>
        <begin position="43"/>
        <end position="77"/>
    </location>
</feature>
<evidence type="ECO:0000259" key="2">
    <source>
        <dbReference type="PROSITE" id="PS50191"/>
    </source>
</evidence>
<organism evidence="3 4">
    <name type="scientific">Effrenium voratum</name>
    <dbReference type="NCBI Taxonomy" id="2562239"/>
    <lineage>
        <taxon>Eukaryota</taxon>
        <taxon>Sar</taxon>
        <taxon>Alveolata</taxon>
        <taxon>Dinophyceae</taxon>
        <taxon>Suessiales</taxon>
        <taxon>Symbiodiniaceae</taxon>
        <taxon>Effrenium</taxon>
    </lineage>
</organism>
<dbReference type="EMBL" id="CAUJNA010003605">
    <property type="protein sequence ID" value="CAJ1405839.1"/>
    <property type="molecule type" value="Genomic_DNA"/>
</dbReference>
<proteinExistence type="predicted"/>
<feature type="domain" description="CRAL-TRIO" evidence="2">
    <location>
        <begin position="251"/>
        <end position="385"/>
    </location>
</feature>
<evidence type="ECO:0000256" key="1">
    <source>
        <dbReference type="SAM" id="MobiDB-lite"/>
    </source>
</evidence>
<dbReference type="SUPFAM" id="SSF52087">
    <property type="entry name" value="CRAL/TRIO domain"/>
    <property type="match status" value="1"/>
</dbReference>
<keyword evidence="4" id="KW-1185">Reference proteome</keyword>
<dbReference type="Pfam" id="PF00650">
    <property type="entry name" value="CRAL_TRIO"/>
    <property type="match status" value="1"/>
</dbReference>
<dbReference type="PROSITE" id="PS50191">
    <property type="entry name" value="CRAL_TRIO"/>
    <property type="match status" value="1"/>
</dbReference>
<name>A0AA36JHL9_9DINO</name>
<accession>A0AA36JHL9</accession>
<feature type="compositionally biased region" description="Basic and acidic residues" evidence="1">
    <location>
        <begin position="1"/>
        <end position="10"/>
    </location>
</feature>
<evidence type="ECO:0000313" key="3">
    <source>
        <dbReference type="EMBL" id="CAJ1405839.1"/>
    </source>
</evidence>
<dbReference type="InterPro" id="IPR036865">
    <property type="entry name" value="CRAL-TRIO_dom_sf"/>
</dbReference>
<gene>
    <name evidence="3" type="ORF">EVOR1521_LOCUS27954</name>
</gene>
<protein>
    <recommendedName>
        <fullName evidence="2">CRAL-TRIO domain-containing protein</fullName>
    </recommendedName>
</protein>
<sequence>MADYSKWEKLTDEDEDDLDAAAKTRAEYQEACREEQEAVEQWLRRNMSQLQRSEAEQKGKDPLAPPELIRNSQQPFRKASREDLRALSMLMVLSHFEENETNLTRHPQLLDLVRHNRWMEEDPGAVELLCRIHNLHMKAAEDKGRAPVAPKQEQLEMRYRHMCLSAINTLAAPKKSMNLAVLTWLRPGALLAHWPLHNLLQTPQRMEPVEERPGLDEFPGAATWLTYPWEPQFDAACSQIPQEIKDLIRHVGQDEDAREVLFVRIGDEHMTSRDAQLLAQQSLCGLNSVAKSIGWTKPQVQKNMFRMSVMVDCKHLSLRNWLPCARCLVGVIKAIQPFVSPFYDRMAGLIAVVNAPSAAHSAWFMVQPMLAESTKEVVQFVPASS</sequence>
<feature type="region of interest" description="Disordered" evidence="1">
    <location>
        <begin position="1"/>
        <end position="23"/>
    </location>
</feature>